<dbReference type="InterPro" id="IPR016177">
    <property type="entry name" value="DNA-bd_dom_sf"/>
</dbReference>
<dbReference type="Proteomes" id="UP001497444">
    <property type="component" value="Chromosome 7"/>
</dbReference>
<feature type="compositionally biased region" description="Polar residues" evidence="6">
    <location>
        <begin position="1"/>
        <end position="23"/>
    </location>
</feature>
<reference evidence="8" key="1">
    <citation type="submission" date="2024-02" db="EMBL/GenBank/DDBJ databases">
        <authorList>
            <consortium name="ELIXIR-Norway"/>
            <consortium name="Elixir Norway"/>
        </authorList>
    </citation>
    <scope>NUCLEOTIDE SEQUENCE</scope>
</reference>
<evidence type="ECO:0000256" key="2">
    <source>
        <dbReference type="ARBA" id="ARBA00023015"/>
    </source>
</evidence>
<evidence type="ECO:0000259" key="7">
    <source>
        <dbReference type="PROSITE" id="PS51032"/>
    </source>
</evidence>
<comment type="subcellular location">
    <subcellularLocation>
        <location evidence="1">Nucleus</location>
    </subcellularLocation>
</comment>
<accession>A0ABP0XAC4</accession>
<dbReference type="CDD" id="cd00018">
    <property type="entry name" value="AP2"/>
    <property type="match status" value="1"/>
</dbReference>
<keyword evidence="2" id="KW-0805">Transcription regulation</keyword>
<dbReference type="SUPFAM" id="SSF54171">
    <property type="entry name" value="DNA-binding domain"/>
    <property type="match status" value="1"/>
</dbReference>
<dbReference type="Gene3D" id="3.30.730.10">
    <property type="entry name" value="AP2/ERF domain"/>
    <property type="match status" value="1"/>
</dbReference>
<dbReference type="SMART" id="SM00380">
    <property type="entry name" value="AP2"/>
    <property type="match status" value="1"/>
</dbReference>
<dbReference type="PRINTS" id="PR00367">
    <property type="entry name" value="ETHRSPELEMNT"/>
</dbReference>
<protein>
    <recommendedName>
        <fullName evidence="7">AP2/ERF domain-containing protein</fullName>
    </recommendedName>
</protein>
<evidence type="ECO:0000256" key="1">
    <source>
        <dbReference type="ARBA" id="ARBA00004123"/>
    </source>
</evidence>
<keyword evidence="5" id="KW-0539">Nucleus</keyword>
<evidence type="ECO:0000313" key="9">
    <source>
        <dbReference type="Proteomes" id="UP001497444"/>
    </source>
</evidence>
<dbReference type="PROSITE" id="PS51032">
    <property type="entry name" value="AP2_ERF"/>
    <property type="match status" value="1"/>
</dbReference>
<proteinExistence type="predicted"/>
<dbReference type="EMBL" id="OZ020102">
    <property type="protein sequence ID" value="CAK9276050.1"/>
    <property type="molecule type" value="Genomic_DNA"/>
</dbReference>
<feature type="domain" description="AP2/ERF" evidence="7">
    <location>
        <begin position="216"/>
        <end position="273"/>
    </location>
</feature>
<evidence type="ECO:0000313" key="8">
    <source>
        <dbReference type="EMBL" id="CAK9276050.1"/>
    </source>
</evidence>
<dbReference type="PANTHER" id="PTHR31194">
    <property type="entry name" value="SHN SHINE , DNA BINDING / TRANSCRIPTION FACTOR"/>
    <property type="match status" value="1"/>
</dbReference>
<dbReference type="InterPro" id="IPR050913">
    <property type="entry name" value="AP2/ERF_ERF"/>
</dbReference>
<dbReference type="Pfam" id="PF00847">
    <property type="entry name" value="AP2"/>
    <property type="match status" value="1"/>
</dbReference>
<keyword evidence="4" id="KW-0804">Transcription</keyword>
<sequence>MPGPQSFSSRSLTPSHKYSTQLPKISKKIVKRELLTDSEEDEEFNDSTRPKKLVRVICTDPDATDSSSDEEEGNRLIRGCYNHSTGLFQFRAESAHSSFSDSEDEAELPSYYSVFTATAMKCGLNCASSDLATTRSEIKEPSTHESLKSLCQTKKSPELRKQLVAKKSSKKDRSEKSSIVATRLSASLITSKTGSHAEAAQLLKTGEGRQGSKPPKYRGVRQRPWGKWAAEIRDPFKGLRLWLGTYDTAEEAARAYDKAAREIRGPQAQTNFESWVQVQSDMPSAAAGADLLREEAPEIKLVKNLVENRSGMREGHQQQPVELHSDMTSIHDQLEDQRGHTPATRTPAGSTEIPSSFCGLNNVESRGNAADCVGVETEKCSEIYDQSGLFACLPSSSENSMCDQFLRAGESEDSFQGCLSETAVCDLPQERIEESCASTEGLQVSDHCTSDPEPHLIGQVMAENNILQEEHNMSIDILSHDYFEDADFIFDMSSCLQGEPLMDFSAISFDPLDDEAGGDIADLVFDDNRTNNWFAAAASDIPAVA</sequence>
<dbReference type="InterPro" id="IPR036955">
    <property type="entry name" value="AP2/ERF_dom_sf"/>
</dbReference>
<organism evidence="8 9">
    <name type="scientific">Sphagnum jensenii</name>
    <dbReference type="NCBI Taxonomy" id="128206"/>
    <lineage>
        <taxon>Eukaryota</taxon>
        <taxon>Viridiplantae</taxon>
        <taxon>Streptophyta</taxon>
        <taxon>Embryophyta</taxon>
        <taxon>Bryophyta</taxon>
        <taxon>Sphagnophytina</taxon>
        <taxon>Sphagnopsida</taxon>
        <taxon>Sphagnales</taxon>
        <taxon>Sphagnaceae</taxon>
        <taxon>Sphagnum</taxon>
    </lineage>
</organism>
<feature type="region of interest" description="Disordered" evidence="6">
    <location>
        <begin position="1"/>
        <end position="24"/>
    </location>
</feature>
<gene>
    <name evidence="8" type="ORF">CSSPJE1EN1_LOCUS21528</name>
</gene>
<evidence type="ECO:0000256" key="4">
    <source>
        <dbReference type="ARBA" id="ARBA00023163"/>
    </source>
</evidence>
<dbReference type="PANTHER" id="PTHR31194:SF140">
    <property type="entry name" value="ETHYLENE-RESPONSIVE TRANSCRIPTION FACTOR CRF2"/>
    <property type="match status" value="1"/>
</dbReference>
<evidence type="ECO:0000256" key="3">
    <source>
        <dbReference type="ARBA" id="ARBA00023125"/>
    </source>
</evidence>
<evidence type="ECO:0000256" key="5">
    <source>
        <dbReference type="ARBA" id="ARBA00023242"/>
    </source>
</evidence>
<keyword evidence="3" id="KW-0238">DNA-binding</keyword>
<keyword evidence="9" id="KW-1185">Reference proteome</keyword>
<dbReference type="InterPro" id="IPR001471">
    <property type="entry name" value="AP2/ERF_dom"/>
</dbReference>
<evidence type="ECO:0000256" key="6">
    <source>
        <dbReference type="SAM" id="MobiDB-lite"/>
    </source>
</evidence>
<name>A0ABP0XAC4_9BRYO</name>